<dbReference type="InterPro" id="IPR015422">
    <property type="entry name" value="PyrdxlP-dep_Trfase_small"/>
</dbReference>
<dbReference type="GO" id="GO:0006534">
    <property type="term" value="P:cysteine metabolic process"/>
    <property type="evidence" value="ECO:0007669"/>
    <property type="project" value="InterPro"/>
</dbReference>
<evidence type="ECO:0000256" key="2">
    <source>
        <dbReference type="ARBA" id="ARBA00002824"/>
    </source>
</evidence>
<dbReference type="InterPro" id="IPR000192">
    <property type="entry name" value="Aminotrans_V_dom"/>
</dbReference>
<dbReference type="STRING" id="28115.HQ47_07660"/>
<dbReference type="InterPro" id="IPR015424">
    <property type="entry name" value="PyrdxlP-dep_Trfase"/>
</dbReference>
<dbReference type="OrthoDB" id="9804366at2"/>
<dbReference type="InterPro" id="IPR010970">
    <property type="entry name" value="Cys_dSase_SufS"/>
</dbReference>
<dbReference type="InterPro" id="IPR015421">
    <property type="entry name" value="PyrdxlP-dep_Trfase_major"/>
</dbReference>
<dbReference type="PIRSF" id="PIRSF005572">
    <property type="entry name" value="NifS"/>
    <property type="match status" value="1"/>
</dbReference>
<evidence type="ECO:0000313" key="11">
    <source>
        <dbReference type="Proteomes" id="UP000030103"/>
    </source>
</evidence>
<evidence type="ECO:0000256" key="1">
    <source>
        <dbReference type="ARBA" id="ARBA00001933"/>
    </source>
</evidence>
<evidence type="ECO:0000259" key="9">
    <source>
        <dbReference type="Pfam" id="PF00266"/>
    </source>
</evidence>
<keyword evidence="11" id="KW-1185">Reference proteome</keyword>
<dbReference type="NCBIfam" id="TIGR01979">
    <property type="entry name" value="sufS"/>
    <property type="match status" value="1"/>
</dbReference>
<evidence type="ECO:0000256" key="4">
    <source>
        <dbReference type="ARBA" id="ARBA00012239"/>
    </source>
</evidence>
<dbReference type="Pfam" id="PF00266">
    <property type="entry name" value="Aminotran_5"/>
    <property type="match status" value="1"/>
</dbReference>
<reference evidence="10 11" key="1">
    <citation type="submission" date="2014-09" db="EMBL/GenBank/DDBJ databases">
        <title>Draft Genome Sequence of Porphyromonas macacae COT-192_OH2859.</title>
        <authorList>
            <person name="Wallis C."/>
            <person name="Deusch O."/>
            <person name="O'Flynn C."/>
            <person name="Davis I."/>
            <person name="Horsfall A."/>
            <person name="Kirkwood N."/>
            <person name="Harris S."/>
            <person name="Eisen J.A."/>
            <person name="Coil D.A."/>
            <person name="Darling A.E."/>
            <person name="Jospin G."/>
            <person name="Alexiev A."/>
        </authorList>
    </citation>
    <scope>NUCLEOTIDE SEQUENCE [LARGE SCALE GENOMIC DNA]</scope>
    <source>
        <strain evidence="11">COT-192 OH2859</strain>
    </source>
</reference>
<dbReference type="eggNOG" id="COG0520">
    <property type="taxonomic scope" value="Bacteria"/>
</dbReference>
<comment type="caution">
    <text evidence="10">The sequence shown here is derived from an EMBL/GenBank/DDBJ whole genome shotgun (WGS) entry which is preliminary data.</text>
</comment>
<dbReference type="SUPFAM" id="SSF53383">
    <property type="entry name" value="PLP-dependent transferases"/>
    <property type="match status" value="1"/>
</dbReference>
<proteinExistence type="inferred from homology"/>
<dbReference type="GO" id="GO:0030170">
    <property type="term" value="F:pyridoxal phosphate binding"/>
    <property type="evidence" value="ECO:0007669"/>
    <property type="project" value="InterPro"/>
</dbReference>
<dbReference type="Proteomes" id="UP000030103">
    <property type="component" value="Unassembled WGS sequence"/>
</dbReference>
<evidence type="ECO:0000256" key="6">
    <source>
        <dbReference type="ARBA" id="ARBA00022679"/>
    </source>
</evidence>
<comment type="similarity">
    <text evidence="3">Belongs to the class-V pyridoxal-phosphate-dependent aminotransferase family. Csd subfamily.</text>
</comment>
<dbReference type="EC" id="2.8.1.7" evidence="4"/>
<protein>
    <recommendedName>
        <fullName evidence="5">Probable cysteine desulfurase</fullName>
        <ecNumber evidence="4">2.8.1.7</ecNumber>
    </recommendedName>
</protein>
<organism evidence="10 11">
    <name type="scientific">Porphyromonas macacae</name>
    <dbReference type="NCBI Taxonomy" id="28115"/>
    <lineage>
        <taxon>Bacteria</taxon>
        <taxon>Pseudomonadati</taxon>
        <taxon>Bacteroidota</taxon>
        <taxon>Bacteroidia</taxon>
        <taxon>Bacteroidales</taxon>
        <taxon>Porphyromonadaceae</taxon>
        <taxon>Porphyromonas</taxon>
    </lineage>
</organism>
<name>A0A0A2EA79_9PORP</name>
<gene>
    <name evidence="10" type="ORF">HQ47_07660</name>
</gene>
<dbReference type="Gene3D" id="3.40.640.10">
    <property type="entry name" value="Type I PLP-dependent aspartate aminotransferase-like (Major domain)"/>
    <property type="match status" value="1"/>
</dbReference>
<feature type="domain" description="Aminotransferase class V" evidence="9">
    <location>
        <begin position="25"/>
        <end position="395"/>
    </location>
</feature>
<keyword evidence="6" id="KW-0808">Transferase</keyword>
<evidence type="ECO:0000256" key="8">
    <source>
        <dbReference type="ARBA" id="ARBA00050776"/>
    </source>
</evidence>
<dbReference type="CDD" id="cd06453">
    <property type="entry name" value="SufS_like"/>
    <property type="match status" value="1"/>
</dbReference>
<dbReference type="RefSeq" id="WP_036874469.1">
    <property type="nucleotide sequence ID" value="NZ_JRFA01000023.1"/>
</dbReference>
<comment type="catalytic activity">
    <reaction evidence="8">
        <text>(sulfur carrier)-H + L-cysteine = (sulfur carrier)-SH + L-alanine</text>
        <dbReference type="Rhea" id="RHEA:43892"/>
        <dbReference type="Rhea" id="RHEA-COMP:14737"/>
        <dbReference type="Rhea" id="RHEA-COMP:14739"/>
        <dbReference type="ChEBI" id="CHEBI:29917"/>
        <dbReference type="ChEBI" id="CHEBI:35235"/>
        <dbReference type="ChEBI" id="CHEBI:57972"/>
        <dbReference type="ChEBI" id="CHEBI:64428"/>
        <dbReference type="EC" id="2.8.1.7"/>
    </reaction>
</comment>
<comment type="cofactor">
    <cofactor evidence="1">
        <name>pyridoxal 5'-phosphate</name>
        <dbReference type="ChEBI" id="CHEBI:597326"/>
    </cofactor>
</comment>
<dbReference type="PANTHER" id="PTHR43586:SF8">
    <property type="entry name" value="CYSTEINE DESULFURASE 1, CHLOROPLASTIC"/>
    <property type="match status" value="1"/>
</dbReference>
<evidence type="ECO:0000256" key="3">
    <source>
        <dbReference type="ARBA" id="ARBA00010447"/>
    </source>
</evidence>
<dbReference type="GO" id="GO:0031071">
    <property type="term" value="F:cysteine desulfurase activity"/>
    <property type="evidence" value="ECO:0007669"/>
    <property type="project" value="UniProtKB-EC"/>
</dbReference>
<dbReference type="PANTHER" id="PTHR43586">
    <property type="entry name" value="CYSTEINE DESULFURASE"/>
    <property type="match status" value="1"/>
</dbReference>
<sequence>MEYNVQELRKQFPILDIAVHQKPLVYLDNAATTQKPECVIDAIARVYGEANANVHRGVHYLSQLATERHEQARKTVAGFIHAPEAESVIFTRGTTDSINLVASSYGRTFFQPGGEIIISTMEHHSNIVPWQMIAKERGAVLRIVRLNKCGEIDMEHYRSLLNDKTVFVAVSHVSNVLGTVNPVKEMIESAHERGVPVLVDGAQAIAHTPVDVRELDADFYAFSAHKIYGPNGIGVLYGKRELLDKMPPYQGGGEMIKKVTFQETTYNELPFKFEAGTPDYVGSVAMARALDFVGSIGVKKIAAHEHELLQYATSRMLEEIPGLRIIGTSEGKAGVISFVVDRIHPYDLGMLLDRLGIAIRTGHHCAEPLLDSYGLTSTARISFGLYNTAEEVDMFMDALKRVVGMFS</sequence>
<accession>A0A0A2EA79</accession>
<dbReference type="InterPro" id="IPR016454">
    <property type="entry name" value="Cysteine_dSase"/>
</dbReference>
<dbReference type="Gene3D" id="3.90.1150.10">
    <property type="entry name" value="Aspartate Aminotransferase, domain 1"/>
    <property type="match status" value="1"/>
</dbReference>
<dbReference type="EMBL" id="JRFA01000023">
    <property type="protein sequence ID" value="KGN73339.1"/>
    <property type="molecule type" value="Genomic_DNA"/>
</dbReference>
<evidence type="ECO:0000256" key="7">
    <source>
        <dbReference type="ARBA" id="ARBA00022898"/>
    </source>
</evidence>
<keyword evidence="7" id="KW-0663">Pyridoxal phosphate</keyword>
<evidence type="ECO:0000256" key="5">
    <source>
        <dbReference type="ARBA" id="ARBA00021850"/>
    </source>
</evidence>
<comment type="function">
    <text evidence="2">Catalyzes the removal of elemental sulfur and selenium atoms from L-cysteine, L-cystine, L-selenocysteine, and L-selenocystine to produce L-alanine.</text>
</comment>
<evidence type="ECO:0000313" key="10">
    <source>
        <dbReference type="EMBL" id="KGN73339.1"/>
    </source>
</evidence>
<dbReference type="AlphaFoldDB" id="A0A0A2EA79"/>